<comment type="caution">
    <text evidence="1">The sequence shown here is derived from an EMBL/GenBank/DDBJ whole genome shotgun (WGS) entry which is preliminary data.</text>
</comment>
<evidence type="ECO:0000313" key="2">
    <source>
        <dbReference type="Proteomes" id="UP001642540"/>
    </source>
</evidence>
<reference evidence="1 2" key="1">
    <citation type="submission" date="2024-08" db="EMBL/GenBank/DDBJ databases">
        <authorList>
            <person name="Cucini C."/>
            <person name="Frati F."/>
        </authorList>
    </citation>
    <scope>NUCLEOTIDE SEQUENCE [LARGE SCALE GENOMIC DNA]</scope>
</reference>
<organism evidence="1 2">
    <name type="scientific">Orchesella dallaii</name>
    <dbReference type="NCBI Taxonomy" id="48710"/>
    <lineage>
        <taxon>Eukaryota</taxon>
        <taxon>Metazoa</taxon>
        <taxon>Ecdysozoa</taxon>
        <taxon>Arthropoda</taxon>
        <taxon>Hexapoda</taxon>
        <taxon>Collembola</taxon>
        <taxon>Entomobryomorpha</taxon>
        <taxon>Entomobryoidea</taxon>
        <taxon>Orchesellidae</taxon>
        <taxon>Orchesellinae</taxon>
        <taxon>Orchesella</taxon>
    </lineage>
</organism>
<accession>A0ABP1R8I7</accession>
<keyword evidence="2" id="KW-1185">Reference proteome</keyword>
<dbReference type="EMBL" id="CAXLJM020000068">
    <property type="protein sequence ID" value="CAL8122895.1"/>
    <property type="molecule type" value="Genomic_DNA"/>
</dbReference>
<proteinExistence type="predicted"/>
<gene>
    <name evidence="1" type="ORF">ODALV1_LOCUS20001</name>
</gene>
<dbReference type="Proteomes" id="UP001642540">
    <property type="component" value="Unassembled WGS sequence"/>
</dbReference>
<name>A0ABP1R8I7_9HEXA</name>
<sequence length="86" mass="9452">MASNNGKMTGKRSRSFKCAVHQRDREVCSESDFHLLPLGYQSPTGVKRFLIQSKCQSSSERQQTFFVAYGGGGSITVDSSQLASEN</sequence>
<protein>
    <submittedName>
        <fullName evidence="1">Uncharacterized protein</fullName>
    </submittedName>
</protein>
<evidence type="ECO:0000313" key="1">
    <source>
        <dbReference type="EMBL" id="CAL8122895.1"/>
    </source>
</evidence>